<reference evidence="1 2" key="1">
    <citation type="submission" date="2019-06" db="EMBL/GenBank/DDBJ databases">
        <title>Whole genome shotgun sequence of Streptomyces cacaoi subsp. cacaoi NBRC 12748.</title>
        <authorList>
            <person name="Hosoyama A."/>
            <person name="Uohara A."/>
            <person name="Ohji S."/>
            <person name="Ichikawa N."/>
        </authorList>
    </citation>
    <scope>NUCLEOTIDE SEQUENCE [LARGE SCALE GENOMIC DNA]</scope>
    <source>
        <strain evidence="1 2">NBRC 12748</strain>
    </source>
</reference>
<evidence type="ECO:0000313" key="2">
    <source>
        <dbReference type="Proteomes" id="UP000319210"/>
    </source>
</evidence>
<gene>
    <name evidence="1" type="ORF">SCA03_51300</name>
</gene>
<evidence type="ECO:0008006" key="3">
    <source>
        <dbReference type="Google" id="ProtNLM"/>
    </source>
</evidence>
<comment type="caution">
    <text evidence="1">The sequence shown here is derived from an EMBL/GenBank/DDBJ whole genome shotgun (WGS) entry which is preliminary data.</text>
</comment>
<dbReference type="AlphaFoldDB" id="A0A4Y3R5F7"/>
<accession>A0A4Y3R5F7</accession>
<organism evidence="1 2">
    <name type="scientific">Streptomyces cacaoi</name>
    <dbReference type="NCBI Taxonomy" id="1898"/>
    <lineage>
        <taxon>Bacteria</taxon>
        <taxon>Bacillati</taxon>
        <taxon>Actinomycetota</taxon>
        <taxon>Actinomycetes</taxon>
        <taxon>Kitasatosporales</taxon>
        <taxon>Streptomycetaceae</taxon>
        <taxon>Streptomyces</taxon>
    </lineage>
</organism>
<dbReference type="Proteomes" id="UP000319210">
    <property type="component" value="Unassembled WGS sequence"/>
</dbReference>
<protein>
    <recommendedName>
        <fullName evidence="3">NmrA-like domain-containing protein</fullName>
    </recommendedName>
</protein>
<proteinExistence type="predicted"/>
<evidence type="ECO:0000313" key="1">
    <source>
        <dbReference type="EMBL" id="GEB52579.1"/>
    </source>
</evidence>
<dbReference type="EMBL" id="BJMM01000033">
    <property type="protein sequence ID" value="GEB52579.1"/>
    <property type="molecule type" value="Genomic_DNA"/>
</dbReference>
<sequence length="87" mass="9400">MLTRAEVARTIGRVLGRPLEAERISVEEERAALPAAGLPPVCADGIVAAHRAMEAEPEPVVTGFEALVGRPARTFRQWVEDRLAAAR</sequence>
<keyword evidence="2" id="KW-1185">Reference proteome</keyword>
<name>A0A4Y3R5F7_STRCI</name>
<dbReference type="Gene3D" id="3.40.50.720">
    <property type="entry name" value="NAD(P)-binding Rossmann-like Domain"/>
    <property type="match status" value="1"/>
</dbReference>